<protein>
    <recommendedName>
        <fullName evidence="3">EF-hand domain-containing protein</fullName>
    </recommendedName>
</protein>
<dbReference type="InterPro" id="IPR018247">
    <property type="entry name" value="EF_Hand_1_Ca_BS"/>
</dbReference>
<keyword evidence="5" id="KW-1185">Reference proteome</keyword>
<dbReference type="PROSITE" id="PS00018">
    <property type="entry name" value="EF_HAND_1"/>
    <property type="match status" value="2"/>
</dbReference>
<dbReference type="SMART" id="SM00054">
    <property type="entry name" value="EFh"/>
    <property type="match status" value="3"/>
</dbReference>
<dbReference type="EMBL" id="JAEHOE010000198">
    <property type="protein sequence ID" value="KAG2482884.1"/>
    <property type="molecule type" value="Genomic_DNA"/>
</dbReference>
<dbReference type="Gene3D" id="1.10.238.10">
    <property type="entry name" value="EF-hand"/>
    <property type="match status" value="1"/>
</dbReference>
<comment type="caution">
    <text evidence="4">The sequence shown here is derived from an EMBL/GenBank/DDBJ whole genome shotgun (WGS) entry which is preliminary data.</text>
</comment>
<dbReference type="AlphaFoldDB" id="A0A835XMH6"/>
<feature type="domain" description="EF-hand" evidence="3">
    <location>
        <begin position="63"/>
        <end position="98"/>
    </location>
</feature>
<organism evidence="4 5">
    <name type="scientific">Edaphochlamys debaryana</name>
    <dbReference type="NCBI Taxonomy" id="47281"/>
    <lineage>
        <taxon>Eukaryota</taxon>
        <taxon>Viridiplantae</taxon>
        <taxon>Chlorophyta</taxon>
        <taxon>core chlorophytes</taxon>
        <taxon>Chlorophyceae</taxon>
        <taxon>CS clade</taxon>
        <taxon>Chlamydomonadales</taxon>
        <taxon>Chlamydomonadales incertae sedis</taxon>
        <taxon>Edaphochlamys</taxon>
    </lineage>
</organism>
<dbReference type="Pfam" id="PF13202">
    <property type="entry name" value="EF-hand_5"/>
    <property type="match status" value="2"/>
</dbReference>
<evidence type="ECO:0000313" key="5">
    <source>
        <dbReference type="Proteomes" id="UP000612055"/>
    </source>
</evidence>
<dbReference type="OrthoDB" id="8785703at2759"/>
<evidence type="ECO:0000256" key="2">
    <source>
        <dbReference type="SAM" id="MobiDB-lite"/>
    </source>
</evidence>
<gene>
    <name evidence="4" type="ORF">HYH03_018227</name>
</gene>
<reference evidence="4" key="1">
    <citation type="journal article" date="2020" name="bioRxiv">
        <title>Comparative genomics of Chlamydomonas.</title>
        <authorList>
            <person name="Craig R.J."/>
            <person name="Hasan A.R."/>
            <person name="Ness R.W."/>
            <person name="Keightley P.D."/>
        </authorList>
    </citation>
    <scope>NUCLEOTIDE SEQUENCE</scope>
    <source>
        <strain evidence="4">CCAP 11/70</strain>
    </source>
</reference>
<evidence type="ECO:0000256" key="1">
    <source>
        <dbReference type="ARBA" id="ARBA00022837"/>
    </source>
</evidence>
<dbReference type="SUPFAM" id="SSF47473">
    <property type="entry name" value="EF-hand"/>
    <property type="match status" value="1"/>
</dbReference>
<dbReference type="GO" id="GO:0005509">
    <property type="term" value="F:calcium ion binding"/>
    <property type="evidence" value="ECO:0007669"/>
    <property type="project" value="InterPro"/>
</dbReference>
<dbReference type="PROSITE" id="PS50222">
    <property type="entry name" value="EF_HAND_2"/>
    <property type="match status" value="2"/>
</dbReference>
<feature type="domain" description="EF-hand" evidence="3">
    <location>
        <begin position="251"/>
        <end position="286"/>
    </location>
</feature>
<name>A0A835XMH6_9CHLO</name>
<dbReference type="Proteomes" id="UP000612055">
    <property type="component" value="Unassembled WGS sequence"/>
</dbReference>
<feature type="region of interest" description="Disordered" evidence="2">
    <location>
        <begin position="453"/>
        <end position="474"/>
    </location>
</feature>
<keyword evidence="1" id="KW-0106">Calcium</keyword>
<proteinExistence type="predicted"/>
<dbReference type="InterPro" id="IPR011992">
    <property type="entry name" value="EF-hand-dom_pair"/>
</dbReference>
<evidence type="ECO:0000259" key="3">
    <source>
        <dbReference type="PROSITE" id="PS50222"/>
    </source>
</evidence>
<evidence type="ECO:0000313" key="4">
    <source>
        <dbReference type="EMBL" id="KAG2482884.1"/>
    </source>
</evidence>
<sequence>MDAYRQSRLQAARAALAQQIREEGGVAARHTEAAREMMASIDLNNDGHVTWEEWADASLLPQSELDTYRQLFTLLDADDSGTLTLDELAALALLKQGSPIWCGRCDVAVLDRQLLGCRRCWREGLLEGMADSRKAAACCLPCADRAGLSGCGSGGGGGAGCSSGRCHLCSGKMEVVDNTWWLPLRDWPAMRETLTDKEFRKARIMDARAALMDLGEQLTEELREGAGVDLHAVRLQKKDFVKNALAEGSAISKKQASTLFKCFDLDGSGAIDGAELLAMAAAGRGHAYGCDGACKGALVFDDTLFACTACWREYQRGGFADPKRAAACCVSCVRRSAGSTARAGEAPACRHCTHSMALVPNEWWKKREDWSTMRELRAGEEEAVAAALEAASHAQPAPWEAQVAAKAQASKALRRQEKGEVWQKVGEAISSLGSNPVTRVILSALQRRAKGGGKRSLAATQAHGSGVKRMLVAR</sequence>
<dbReference type="InterPro" id="IPR002048">
    <property type="entry name" value="EF_hand_dom"/>
</dbReference>
<accession>A0A835XMH6</accession>
<dbReference type="Pfam" id="PF13833">
    <property type="entry name" value="EF-hand_8"/>
    <property type="match status" value="1"/>
</dbReference>